<accession>A0ABD5PS21</accession>
<evidence type="ECO:0000256" key="1">
    <source>
        <dbReference type="ARBA" id="ARBA00004429"/>
    </source>
</evidence>
<dbReference type="PROSITE" id="PS51104">
    <property type="entry name" value="PTS_EIIC_TYPE_2"/>
    <property type="match status" value="1"/>
</dbReference>
<feature type="transmembrane region" description="Helical" evidence="9">
    <location>
        <begin position="123"/>
        <end position="140"/>
    </location>
</feature>
<keyword evidence="7 9" id="KW-1133">Transmembrane helix</keyword>
<feature type="transmembrane region" description="Helical" evidence="9">
    <location>
        <begin position="328"/>
        <end position="354"/>
    </location>
</feature>
<keyword evidence="2" id="KW-0813">Transport</keyword>
<dbReference type="Proteomes" id="UP001595898">
    <property type="component" value="Unassembled WGS sequence"/>
</dbReference>
<dbReference type="GO" id="GO:0005886">
    <property type="term" value="C:plasma membrane"/>
    <property type="evidence" value="ECO:0007669"/>
    <property type="project" value="UniProtKB-SubCell"/>
</dbReference>
<evidence type="ECO:0000256" key="3">
    <source>
        <dbReference type="ARBA" id="ARBA00022475"/>
    </source>
</evidence>
<dbReference type="InterPro" id="IPR006327">
    <property type="entry name" value="PTS_IIC_fruc"/>
</dbReference>
<feature type="transmembrane region" description="Helical" evidence="9">
    <location>
        <begin position="298"/>
        <end position="316"/>
    </location>
</feature>
<evidence type="ECO:0000313" key="12">
    <source>
        <dbReference type="Proteomes" id="UP001595898"/>
    </source>
</evidence>
<evidence type="ECO:0000256" key="8">
    <source>
        <dbReference type="ARBA" id="ARBA00023136"/>
    </source>
</evidence>
<feature type="transmembrane region" description="Helical" evidence="9">
    <location>
        <begin position="195"/>
        <end position="215"/>
    </location>
</feature>
<organism evidence="11 12">
    <name type="scientific">Halosolutus amylolyticus</name>
    <dbReference type="NCBI Taxonomy" id="2932267"/>
    <lineage>
        <taxon>Archaea</taxon>
        <taxon>Methanobacteriati</taxon>
        <taxon>Methanobacteriota</taxon>
        <taxon>Stenosarchaea group</taxon>
        <taxon>Halobacteria</taxon>
        <taxon>Halobacteriales</taxon>
        <taxon>Natrialbaceae</taxon>
        <taxon>Halosolutus</taxon>
    </lineage>
</organism>
<dbReference type="InterPro" id="IPR050864">
    <property type="entry name" value="Bacterial_PTS_Sugar_Transport"/>
</dbReference>
<feature type="transmembrane region" description="Helical" evidence="9">
    <location>
        <begin position="23"/>
        <end position="47"/>
    </location>
</feature>
<evidence type="ECO:0000256" key="2">
    <source>
        <dbReference type="ARBA" id="ARBA00022448"/>
    </source>
</evidence>
<keyword evidence="8 9" id="KW-0472">Membrane</keyword>
<evidence type="ECO:0000256" key="7">
    <source>
        <dbReference type="ARBA" id="ARBA00022989"/>
    </source>
</evidence>
<dbReference type="PANTHER" id="PTHR30505:SF0">
    <property type="entry name" value="FRUCTOSE-LIKE PTS SYSTEM EIIBC COMPONENT-RELATED"/>
    <property type="match status" value="1"/>
</dbReference>
<feature type="transmembrane region" description="Helical" evidence="9">
    <location>
        <begin position="160"/>
        <end position="183"/>
    </location>
</feature>
<keyword evidence="6 9" id="KW-0812">Transmembrane</keyword>
<evidence type="ECO:0000313" key="11">
    <source>
        <dbReference type="EMBL" id="MFC4543311.1"/>
    </source>
</evidence>
<keyword evidence="12" id="KW-1185">Reference proteome</keyword>
<evidence type="ECO:0000256" key="6">
    <source>
        <dbReference type="ARBA" id="ARBA00022692"/>
    </source>
</evidence>
<feature type="domain" description="PTS EIIC type-2" evidence="10">
    <location>
        <begin position="19"/>
        <end position="375"/>
    </location>
</feature>
<comment type="subcellular location">
    <subcellularLocation>
        <location evidence="1">Cell inner membrane</location>
        <topology evidence="1">Multi-pass membrane protein</topology>
    </subcellularLocation>
</comment>
<keyword evidence="5" id="KW-0598">Phosphotransferase system</keyword>
<reference evidence="11 12" key="1">
    <citation type="journal article" date="2019" name="Int. J. Syst. Evol. Microbiol.">
        <title>The Global Catalogue of Microorganisms (GCM) 10K type strain sequencing project: providing services to taxonomists for standard genome sequencing and annotation.</title>
        <authorList>
            <consortium name="The Broad Institute Genomics Platform"/>
            <consortium name="The Broad Institute Genome Sequencing Center for Infectious Disease"/>
            <person name="Wu L."/>
            <person name="Ma J."/>
        </authorList>
    </citation>
    <scope>NUCLEOTIDE SEQUENCE [LARGE SCALE GENOMIC DNA]</scope>
    <source>
        <strain evidence="11 12">WLHS5</strain>
    </source>
</reference>
<keyword evidence="4" id="KW-0762">Sugar transport</keyword>
<feature type="transmembrane region" description="Helical" evidence="9">
    <location>
        <begin position="235"/>
        <end position="260"/>
    </location>
</feature>
<comment type="caution">
    <text evidence="11">The sequence shown here is derived from an EMBL/GenBank/DDBJ whole genome shotgun (WGS) entry which is preliminary data.</text>
</comment>
<dbReference type="RefSeq" id="WP_321575759.1">
    <property type="nucleotide sequence ID" value="NZ_JALIQP010000002.1"/>
</dbReference>
<gene>
    <name evidence="11" type="ORF">ACFO5R_15380</name>
</gene>
<evidence type="ECO:0000256" key="4">
    <source>
        <dbReference type="ARBA" id="ARBA00022597"/>
    </source>
</evidence>
<sequence>MTEKPTSVTTAISTHLRSVRRDLMTGVSFMIPFVTIGGVFLAVARVVGGDGALEQPGTLAWFLAEIGRAGLALVVPVFGAYVAYGIADRPGLAPGFVLTAIVQEGAVVEQAGRIVGIETGGTGVGFLGALGVGLLAGALVDRFARVDVPDTVEPLVPVLLLPVLVTGLLAPVVIFLLAPPLALATEWLTALSRDAAGLEALAYGGILGAMIAIDSGGPVNKVAYVFAVTLITEQIYGPMAAVMIAGMVPPLGLALSTVVAPHKYPEERYETARAAVPMGLSFVTEGVLPYATADPGRVVPSIVMGSATAAATAMWLGVTMPAPHGGILVVFLANSWLLFLACLALGTAVTAAIVTVVKPEYEENAAAIEAVRKSD</sequence>
<proteinExistence type="predicted"/>
<dbReference type="EMBL" id="JBHSFA010000007">
    <property type="protein sequence ID" value="MFC4543311.1"/>
    <property type="molecule type" value="Genomic_DNA"/>
</dbReference>
<evidence type="ECO:0000256" key="9">
    <source>
        <dbReference type="SAM" id="Phobius"/>
    </source>
</evidence>
<protein>
    <submittedName>
        <fullName evidence="11">PTS fructose transporter subunit IIC</fullName>
    </submittedName>
</protein>
<name>A0ABD5PS21_9EURY</name>
<dbReference type="GO" id="GO:0009401">
    <property type="term" value="P:phosphoenolpyruvate-dependent sugar phosphotransferase system"/>
    <property type="evidence" value="ECO:0007669"/>
    <property type="project" value="UniProtKB-KW"/>
</dbReference>
<feature type="transmembrane region" description="Helical" evidence="9">
    <location>
        <begin position="59"/>
        <end position="84"/>
    </location>
</feature>
<keyword evidence="3" id="KW-1003">Cell membrane</keyword>
<dbReference type="AlphaFoldDB" id="A0ABD5PS21"/>
<evidence type="ECO:0000256" key="5">
    <source>
        <dbReference type="ARBA" id="ARBA00022683"/>
    </source>
</evidence>
<dbReference type="NCBIfam" id="TIGR01427">
    <property type="entry name" value="PTS_IIC_fructo"/>
    <property type="match status" value="1"/>
</dbReference>
<dbReference type="InterPro" id="IPR013014">
    <property type="entry name" value="PTS_EIIC_2"/>
</dbReference>
<evidence type="ECO:0000259" key="10">
    <source>
        <dbReference type="PROSITE" id="PS51104"/>
    </source>
</evidence>
<dbReference type="PANTHER" id="PTHR30505">
    <property type="entry name" value="FRUCTOSE-LIKE PERMEASE"/>
    <property type="match status" value="1"/>
</dbReference>